<reference evidence="2" key="1">
    <citation type="journal article" date="2010" name="Science">
        <title>Plasticity of animal genome architecture unmasked by rapid evolution of a pelagic tunicate.</title>
        <authorList>
            <person name="Denoeud F."/>
            <person name="Henriet S."/>
            <person name="Mungpakdee S."/>
            <person name="Aury J.M."/>
            <person name="Da Silva C."/>
            <person name="Brinkmann H."/>
            <person name="Mikhaleva J."/>
            <person name="Olsen L.C."/>
            <person name="Jubin C."/>
            <person name="Canestro C."/>
            <person name="Bouquet J.M."/>
            <person name="Danks G."/>
            <person name="Poulain J."/>
            <person name="Campsteijn C."/>
            <person name="Adamski M."/>
            <person name="Cross I."/>
            <person name="Yadetie F."/>
            <person name="Muffato M."/>
            <person name="Louis A."/>
            <person name="Butcher S."/>
            <person name="Tsagkogeorga G."/>
            <person name="Konrad A."/>
            <person name="Singh S."/>
            <person name="Jensen M.F."/>
            <person name="Cong E.H."/>
            <person name="Eikeseth-Otteraa H."/>
            <person name="Noel B."/>
            <person name="Anthouard V."/>
            <person name="Porcel B.M."/>
            <person name="Kachouri-Lafond R."/>
            <person name="Nishino A."/>
            <person name="Ugolini M."/>
            <person name="Chourrout P."/>
            <person name="Nishida H."/>
            <person name="Aasland R."/>
            <person name="Huzurbazar S."/>
            <person name="Westhof E."/>
            <person name="Delsuc F."/>
            <person name="Lehrach H."/>
            <person name="Reinhardt R."/>
            <person name="Weissenbach J."/>
            <person name="Roy S.W."/>
            <person name="Artiguenave F."/>
            <person name="Postlethwait J.H."/>
            <person name="Manak J.R."/>
            <person name="Thompson E.M."/>
            <person name="Jaillon O."/>
            <person name="Du Pasquier L."/>
            <person name="Boudinot P."/>
            <person name="Liberles D.A."/>
            <person name="Volff J.N."/>
            <person name="Philippe H."/>
            <person name="Lenhard B."/>
            <person name="Roest Crollius H."/>
            <person name="Wincker P."/>
            <person name="Chourrout D."/>
        </authorList>
    </citation>
    <scope>NUCLEOTIDE SEQUENCE [LARGE SCALE GENOMIC DNA]</scope>
</reference>
<dbReference type="EMBL" id="FN653017">
    <property type="protein sequence ID" value="CBY21537.1"/>
    <property type="molecule type" value="Genomic_DNA"/>
</dbReference>
<name>E4WUK7_OIKDI</name>
<evidence type="ECO:0000256" key="1">
    <source>
        <dbReference type="SAM" id="Phobius"/>
    </source>
</evidence>
<organism evidence="2">
    <name type="scientific">Oikopleura dioica</name>
    <name type="common">Tunicate</name>
    <dbReference type="NCBI Taxonomy" id="34765"/>
    <lineage>
        <taxon>Eukaryota</taxon>
        <taxon>Metazoa</taxon>
        <taxon>Chordata</taxon>
        <taxon>Tunicata</taxon>
        <taxon>Appendicularia</taxon>
        <taxon>Copelata</taxon>
        <taxon>Oikopleuridae</taxon>
        <taxon>Oikopleura</taxon>
    </lineage>
</organism>
<proteinExistence type="predicted"/>
<gene>
    <name evidence="2" type="ORF">GSOID_T00009307001</name>
</gene>
<feature type="transmembrane region" description="Helical" evidence="1">
    <location>
        <begin position="145"/>
        <end position="166"/>
    </location>
</feature>
<keyword evidence="1" id="KW-0472">Membrane</keyword>
<feature type="transmembrane region" description="Helical" evidence="1">
    <location>
        <begin position="172"/>
        <end position="191"/>
    </location>
</feature>
<keyword evidence="3" id="KW-1185">Reference proteome</keyword>
<dbReference type="Proteomes" id="UP000001307">
    <property type="component" value="Unassembled WGS sequence"/>
</dbReference>
<dbReference type="OrthoDB" id="10349231at2759"/>
<evidence type="ECO:0000313" key="3">
    <source>
        <dbReference type="Proteomes" id="UP000001307"/>
    </source>
</evidence>
<evidence type="ECO:0000313" key="2">
    <source>
        <dbReference type="EMBL" id="CBY21537.1"/>
    </source>
</evidence>
<protein>
    <submittedName>
        <fullName evidence="2">Uncharacterized protein</fullName>
    </submittedName>
</protein>
<dbReference type="InParanoid" id="E4WUK7"/>
<keyword evidence="1" id="KW-1133">Transmembrane helix</keyword>
<keyword evidence="1" id="KW-0812">Transmembrane</keyword>
<sequence length="253" mass="28609">MFGKKKSIPEPSGMIVNTAQPGQPIQPGQPFQPQYQIIDRDAMVPTTGFFDFNTCGKLTLAAPFWSFIMDFQRLGTMIYLYTKPDIDLSIGWTSYITVHLILRMIIMYCKVPAIKAVSWTVVTKSKEELICVDFQTKEMKEAGGYMQFAAVGNWILLFLGQAWFFLTAYGQFEIFPTIFIVTILIDIYLHLCEVRAAEFMKNKGAHWRNSCSGFFCGIDNAVDPETVVALDDPRIQKALEKRSQGGVQPKNDA</sequence>
<accession>E4WUK7</accession>
<dbReference type="AlphaFoldDB" id="E4WUK7"/>